<protein>
    <recommendedName>
        <fullName evidence="3">Phage tail protein</fullName>
    </recommendedName>
</protein>
<organism evidence="1 2">
    <name type="scientific">Sphingomonas ursincola</name>
    <dbReference type="NCBI Taxonomy" id="56361"/>
    <lineage>
        <taxon>Bacteria</taxon>
        <taxon>Pseudomonadati</taxon>
        <taxon>Pseudomonadota</taxon>
        <taxon>Alphaproteobacteria</taxon>
        <taxon>Sphingomonadales</taxon>
        <taxon>Sphingomonadaceae</taxon>
        <taxon>Sphingomonas</taxon>
    </lineage>
</organism>
<evidence type="ECO:0000313" key="2">
    <source>
        <dbReference type="Proteomes" id="UP000589292"/>
    </source>
</evidence>
<proteinExistence type="predicted"/>
<evidence type="ECO:0000313" key="1">
    <source>
        <dbReference type="EMBL" id="MBA1373191.1"/>
    </source>
</evidence>
<reference evidence="1 2" key="1">
    <citation type="journal article" date="1994" name="Int. J. Syst. Bacteriol.">
        <title>Phylogenetic positions of novel aerobic, bacteriochlorophyll a-containing bacteria and description of Roseococcus thiosulfatophilus gen. nov., sp. nov., Erythromicrobium ramosum gen. nov., sp. nov., and Erythrobacter litoralis sp. nov.</title>
        <authorList>
            <person name="Yurkov V."/>
            <person name="Stackebrandt E."/>
            <person name="Holmes A."/>
            <person name="Fuerst J.A."/>
            <person name="Hugenholtz P."/>
            <person name="Golecki J."/>
            <person name="Gad'on N."/>
            <person name="Gorlenko V.M."/>
            <person name="Kompantseva E.I."/>
            <person name="Drews G."/>
        </authorList>
    </citation>
    <scope>NUCLEOTIDE SEQUENCE [LARGE SCALE GENOMIC DNA]</scope>
    <source>
        <strain evidence="1 2">KR-99</strain>
    </source>
</reference>
<name>A0A7V8U724_9SPHN</name>
<comment type="caution">
    <text evidence="1">The sequence shown here is derived from an EMBL/GenBank/DDBJ whole genome shotgun (WGS) entry which is preliminary data.</text>
</comment>
<keyword evidence="2" id="KW-1185">Reference proteome</keyword>
<dbReference type="Proteomes" id="UP000589292">
    <property type="component" value="Unassembled WGS sequence"/>
</dbReference>
<evidence type="ECO:0008006" key="3">
    <source>
        <dbReference type="Google" id="ProtNLM"/>
    </source>
</evidence>
<dbReference type="EMBL" id="VDES01000001">
    <property type="protein sequence ID" value="MBA1373191.1"/>
    <property type="molecule type" value="Genomic_DNA"/>
</dbReference>
<gene>
    <name evidence="1" type="ORF">FG486_02480</name>
</gene>
<dbReference type="AlphaFoldDB" id="A0A7V8U724"/>
<accession>A0A7V8U724</accession>
<dbReference type="Pfam" id="PF06995">
    <property type="entry name" value="Phage_P2_GpU"/>
    <property type="match status" value="1"/>
</dbReference>
<dbReference type="RefSeq" id="WP_181266309.1">
    <property type="nucleotide sequence ID" value="NZ_BAAAGB010000002.1"/>
</dbReference>
<sequence>MRFPPSLNLPFDKARGRIDQVRSDARRLDDLFGALSATPTRDTSALRTAGLPQGTELMVLGMFVFGMKSLPYQEFQRRMSWRHATSERHTERPAAQYVGLGEDTVSFTGVLVPEVAGSFSAIDNLVDMASTGDNWPLLDGAGQIWGCYRIENIDLKGTSIIAGGIARRTEFAVDLVRQD</sequence>
<dbReference type="InterPro" id="IPR009734">
    <property type="entry name" value="Myoviridae_GpU"/>
</dbReference>